<accession>A0A0G4K3J7</accession>
<evidence type="ECO:0000313" key="2">
    <source>
        <dbReference type="Proteomes" id="UP000043763"/>
    </source>
</evidence>
<dbReference type="RefSeq" id="WP_048593382.1">
    <property type="nucleotide sequence ID" value="NZ_CVLB01000001.1"/>
</dbReference>
<proteinExistence type="predicted"/>
<dbReference type="EMBL" id="CVLB01000001">
    <property type="protein sequence ID" value="CRF31548.1"/>
    <property type="molecule type" value="Genomic_DNA"/>
</dbReference>
<dbReference type="OrthoDB" id="339607at2"/>
<keyword evidence="2" id="KW-1185">Reference proteome</keyword>
<dbReference type="Proteomes" id="UP000043763">
    <property type="component" value="Unassembled WGS sequence"/>
</dbReference>
<dbReference type="AlphaFoldDB" id="A0A0G4K3J7"/>
<evidence type="ECO:0000313" key="1">
    <source>
        <dbReference type="EMBL" id="CRF31548.1"/>
    </source>
</evidence>
<name>A0A0G4K3J7_9SPIR</name>
<gene>
    <name evidence="1" type="ORF">BRSU_0219</name>
</gene>
<reference evidence="2" key="1">
    <citation type="submission" date="2015-04" db="EMBL/GenBank/DDBJ databases">
        <authorList>
            <person name="Mushtaq Mamoona"/>
        </authorList>
    </citation>
    <scope>NUCLEOTIDE SEQUENCE [LARGE SCALE GENOMIC DNA]</scope>
    <source>
        <strain evidence="2">AN4859/03</strain>
    </source>
</reference>
<evidence type="ECO:0008006" key="3">
    <source>
        <dbReference type="Google" id="ProtNLM"/>
    </source>
</evidence>
<sequence>MIDSKTDIEEIKKYIKNHKKEPIKFNITWLDNSSKQRINFILEEILKKYNISKYTNDAHYIIMELISNAIKARYLHTITINTLIEKFPDFIEKIKNEEYFNDYDIMSEYSNILKDEETIKQLKEFIKLENKLIKDIDNNIEIDENKYSKLLLCNSKLTITLVVRFNKNNIEFEIINDAPLTMISRTRIDSKRLTFKEYYKNNLVEKFFMEQLDNTESAGFGLALCDLRLFNQTLEPHNHLQIYDENHKTHSKLILPIKKQFSLVVYNKY</sequence>
<organism evidence="1 2">
    <name type="scientific">Brachyspira suanatina</name>
    <dbReference type="NCBI Taxonomy" id="381802"/>
    <lineage>
        <taxon>Bacteria</taxon>
        <taxon>Pseudomonadati</taxon>
        <taxon>Spirochaetota</taxon>
        <taxon>Spirochaetia</taxon>
        <taxon>Brachyspirales</taxon>
        <taxon>Brachyspiraceae</taxon>
        <taxon>Brachyspira</taxon>
    </lineage>
</organism>
<protein>
    <recommendedName>
        <fullName evidence="3">Histidine kinase</fullName>
    </recommendedName>
</protein>